<dbReference type="AlphaFoldDB" id="A0AAE0M306"/>
<reference evidence="2" key="1">
    <citation type="journal article" date="2023" name="Mol. Phylogenet. Evol.">
        <title>Genome-scale phylogeny and comparative genomics of the fungal order Sordariales.</title>
        <authorList>
            <person name="Hensen N."/>
            <person name="Bonometti L."/>
            <person name="Westerberg I."/>
            <person name="Brannstrom I.O."/>
            <person name="Guillou S."/>
            <person name="Cros-Aarteil S."/>
            <person name="Calhoun S."/>
            <person name="Haridas S."/>
            <person name="Kuo A."/>
            <person name="Mondo S."/>
            <person name="Pangilinan J."/>
            <person name="Riley R."/>
            <person name="LaButti K."/>
            <person name="Andreopoulos B."/>
            <person name="Lipzen A."/>
            <person name="Chen C."/>
            <person name="Yan M."/>
            <person name="Daum C."/>
            <person name="Ng V."/>
            <person name="Clum A."/>
            <person name="Steindorff A."/>
            <person name="Ohm R.A."/>
            <person name="Martin F."/>
            <person name="Silar P."/>
            <person name="Natvig D.O."/>
            <person name="Lalanne C."/>
            <person name="Gautier V."/>
            <person name="Ament-Velasquez S.L."/>
            <person name="Kruys A."/>
            <person name="Hutchinson M.I."/>
            <person name="Powell A.J."/>
            <person name="Barry K."/>
            <person name="Miller A.N."/>
            <person name="Grigoriev I.V."/>
            <person name="Debuchy R."/>
            <person name="Gladieux P."/>
            <person name="Hiltunen Thoren M."/>
            <person name="Johannesson H."/>
        </authorList>
    </citation>
    <scope>NUCLEOTIDE SEQUENCE</scope>
    <source>
        <strain evidence="2">CBS 118394</strain>
    </source>
</reference>
<keyword evidence="3" id="KW-1185">Reference proteome</keyword>
<keyword evidence="1" id="KW-0472">Membrane</keyword>
<protein>
    <submittedName>
        <fullName evidence="2">Uncharacterized protein</fullName>
    </submittedName>
</protein>
<accession>A0AAE0M306</accession>
<feature type="transmembrane region" description="Helical" evidence="1">
    <location>
        <begin position="139"/>
        <end position="155"/>
    </location>
</feature>
<keyword evidence="1" id="KW-1133">Transmembrane helix</keyword>
<comment type="caution">
    <text evidence="2">The sequence shown here is derived from an EMBL/GenBank/DDBJ whole genome shotgun (WGS) entry which is preliminary data.</text>
</comment>
<proteinExistence type="predicted"/>
<name>A0AAE0M306_9PEZI</name>
<dbReference type="EMBL" id="JAUEDM010000005">
    <property type="protein sequence ID" value="KAK3316069.1"/>
    <property type="molecule type" value="Genomic_DNA"/>
</dbReference>
<organism evidence="2 3">
    <name type="scientific">Apodospora peruviana</name>
    <dbReference type="NCBI Taxonomy" id="516989"/>
    <lineage>
        <taxon>Eukaryota</taxon>
        <taxon>Fungi</taxon>
        <taxon>Dikarya</taxon>
        <taxon>Ascomycota</taxon>
        <taxon>Pezizomycotina</taxon>
        <taxon>Sordariomycetes</taxon>
        <taxon>Sordariomycetidae</taxon>
        <taxon>Sordariales</taxon>
        <taxon>Lasiosphaeriaceae</taxon>
        <taxon>Apodospora</taxon>
    </lineage>
</organism>
<sequence>MSGSVYVSGAVLKPQFTYEISYLHKNLLRYHIQRTNRLRNLNCFLSFFNLAKQSYATPAGYKTHVTFGPSSRDLDFPRCPGFLGEIPDIAMDWNAKILLSNSYSVCWFPRTKNSIIVDMQTVFRGQWSRRWCRAVLFKRYYSPFVWIIILFYFSISSCPAPT</sequence>
<evidence type="ECO:0000313" key="3">
    <source>
        <dbReference type="Proteomes" id="UP001283341"/>
    </source>
</evidence>
<evidence type="ECO:0000313" key="2">
    <source>
        <dbReference type="EMBL" id="KAK3316069.1"/>
    </source>
</evidence>
<evidence type="ECO:0000256" key="1">
    <source>
        <dbReference type="SAM" id="Phobius"/>
    </source>
</evidence>
<reference evidence="2" key="2">
    <citation type="submission" date="2023-06" db="EMBL/GenBank/DDBJ databases">
        <authorList>
            <consortium name="Lawrence Berkeley National Laboratory"/>
            <person name="Haridas S."/>
            <person name="Hensen N."/>
            <person name="Bonometti L."/>
            <person name="Westerberg I."/>
            <person name="Brannstrom I.O."/>
            <person name="Guillou S."/>
            <person name="Cros-Aarteil S."/>
            <person name="Calhoun S."/>
            <person name="Kuo A."/>
            <person name="Mondo S."/>
            <person name="Pangilinan J."/>
            <person name="Riley R."/>
            <person name="Labutti K."/>
            <person name="Andreopoulos B."/>
            <person name="Lipzen A."/>
            <person name="Chen C."/>
            <person name="Yanf M."/>
            <person name="Daum C."/>
            <person name="Ng V."/>
            <person name="Clum A."/>
            <person name="Steindorff A."/>
            <person name="Ohm R."/>
            <person name="Martin F."/>
            <person name="Silar P."/>
            <person name="Natvig D."/>
            <person name="Lalanne C."/>
            <person name="Gautier V."/>
            <person name="Ament-Velasquez S.L."/>
            <person name="Kruys A."/>
            <person name="Hutchinson M.I."/>
            <person name="Powell A.J."/>
            <person name="Barry K."/>
            <person name="Miller A.N."/>
            <person name="Grigoriev I.V."/>
            <person name="Debuchy R."/>
            <person name="Gladieux P."/>
            <person name="Thoren M.H."/>
            <person name="Johannesson H."/>
        </authorList>
    </citation>
    <scope>NUCLEOTIDE SEQUENCE</scope>
    <source>
        <strain evidence="2">CBS 118394</strain>
    </source>
</reference>
<keyword evidence="1" id="KW-0812">Transmembrane</keyword>
<gene>
    <name evidence="2" type="ORF">B0H66DRAFT_560251</name>
</gene>
<dbReference type="Proteomes" id="UP001283341">
    <property type="component" value="Unassembled WGS sequence"/>
</dbReference>